<keyword evidence="1" id="KW-0472">Membrane</keyword>
<reference evidence="2 3" key="1">
    <citation type="submission" date="2019-09" db="EMBL/GenBank/DDBJ databases">
        <title>Whole genome sequences of isolates from the Mars Exploration Rovers.</title>
        <authorList>
            <person name="Seuylemezian A."/>
            <person name="Vaishampayan P."/>
        </authorList>
    </citation>
    <scope>NUCLEOTIDE SEQUENCE [LARGE SCALE GENOMIC DNA]</scope>
    <source>
        <strain evidence="2 3">MER_TA_151</strain>
    </source>
</reference>
<keyword evidence="1" id="KW-1133">Transmembrane helix</keyword>
<protein>
    <submittedName>
        <fullName evidence="2">DUF2568 domain-containing protein</fullName>
    </submittedName>
</protein>
<dbReference type="Proteomes" id="UP000326671">
    <property type="component" value="Unassembled WGS sequence"/>
</dbReference>
<accession>A0A5J5HLA9</accession>
<keyword evidence="1" id="KW-0812">Transmembrane</keyword>
<dbReference type="EMBL" id="VYKL01000028">
    <property type="protein sequence ID" value="KAA9021141.1"/>
    <property type="molecule type" value="Genomic_DNA"/>
</dbReference>
<gene>
    <name evidence="2" type="ORF">F4V44_18410</name>
</gene>
<dbReference type="OrthoDB" id="4557830at2"/>
<keyword evidence="3" id="KW-1185">Reference proteome</keyword>
<comment type="caution">
    <text evidence="2">The sequence shown here is derived from an EMBL/GenBank/DDBJ whole genome shotgun (WGS) entry which is preliminary data.</text>
</comment>
<dbReference type="AlphaFoldDB" id="A0A5J5HLA9"/>
<evidence type="ECO:0000256" key="1">
    <source>
        <dbReference type="SAM" id="Phobius"/>
    </source>
</evidence>
<proteinExistence type="predicted"/>
<dbReference type="Pfam" id="PF10823">
    <property type="entry name" value="DUF2568"/>
    <property type="match status" value="1"/>
</dbReference>
<evidence type="ECO:0000313" key="2">
    <source>
        <dbReference type="EMBL" id="KAA9021141.1"/>
    </source>
</evidence>
<organism evidence="2 3">
    <name type="scientific">Niallia endozanthoxylica</name>
    <dbReference type="NCBI Taxonomy" id="2036016"/>
    <lineage>
        <taxon>Bacteria</taxon>
        <taxon>Bacillati</taxon>
        <taxon>Bacillota</taxon>
        <taxon>Bacilli</taxon>
        <taxon>Bacillales</taxon>
        <taxon>Bacillaceae</taxon>
        <taxon>Niallia</taxon>
    </lineage>
</organism>
<sequence>MFILQSMNLGLRFLLEICALVALGYWGFHIGSGNMMKIILGATKQFN</sequence>
<name>A0A5J5HLA9_9BACI</name>
<evidence type="ECO:0000313" key="3">
    <source>
        <dbReference type="Proteomes" id="UP000326671"/>
    </source>
</evidence>
<feature type="transmembrane region" description="Helical" evidence="1">
    <location>
        <begin position="9"/>
        <end position="28"/>
    </location>
</feature>
<dbReference type="InterPro" id="IPR021214">
    <property type="entry name" value="DUF2568"/>
</dbReference>